<dbReference type="AlphaFoldDB" id="A0A916TAA9"/>
<dbReference type="InterPro" id="IPR016181">
    <property type="entry name" value="Acyl_CoA_acyltransferase"/>
</dbReference>
<evidence type="ECO:0000313" key="2">
    <source>
        <dbReference type="EMBL" id="GGB36083.1"/>
    </source>
</evidence>
<dbReference type="EMBL" id="BMHI01000004">
    <property type="protein sequence ID" value="GGB36083.1"/>
    <property type="molecule type" value="Genomic_DNA"/>
</dbReference>
<reference evidence="2" key="2">
    <citation type="submission" date="2020-09" db="EMBL/GenBank/DDBJ databases">
        <authorList>
            <person name="Sun Q."/>
            <person name="Zhou Y."/>
        </authorList>
    </citation>
    <scope>NUCLEOTIDE SEQUENCE</scope>
    <source>
        <strain evidence="2">CGMCC 1.15085</strain>
    </source>
</reference>
<name>A0A916TAA9_9MICO</name>
<dbReference type="Proteomes" id="UP000636793">
    <property type="component" value="Unassembled WGS sequence"/>
</dbReference>
<dbReference type="GO" id="GO:0016747">
    <property type="term" value="F:acyltransferase activity, transferring groups other than amino-acyl groups"/>
    <property type="evidence" value="ECO:0007669"/>
    <property type="project" value="InterPro"/>
</dbReference>
<gene>
    <name evidence="2" type="ORF">GCM10011492_28490</name>
</gene>
<evidence type="ECO:0000259" key="1">
    <source>
        <dbReference type="PROSITE" id="PS51186"/>
    </source>
</evidence>
<dbReference type="InterPro" id="IPR000182">
    <property type="entry name" value="GNAT_dom"/>
</dbReference>
<proteinExistence type="predicted"/>
<reference evidence="2" key="1">
    <citation type="journal article" date="2014" name="Int. J. Syst. Evol. Microbiol.">
        <title>Complete genome sequence of Corynebacterium casei LMG S-19264T (=DSM 44701T), isolated from a smear-ripened cheese.</title>
        <authorList>
            <consortium name="US DOE Joint Genome Institute (JGI-PGF)"/>
            <person name="Walter F."/>
            <person name="Albersmeier A."/>
            <person name="Kalinowski J."/>
            <person name="Ruckert C."/>
        </authorList>
    </citation>
    <scope>NUCLEOTIDE SEQUENCE</scope>
    <source>
        <strain evidence="2">CGMCC 1.15085</strain>
    </source>
</reference>
<accession>A0A916TAA9</accession>
<feature type="domain" description="N-acetyltransferase" evidence="1">
    <location>
        <begin position="1"/>
        <end position="151"/>
    </location>
</feature>
<sequence length="153" mass="17150">MAALHIAVWRHAYRGLIEQPLLDQLESSHSAQRWERTVTAVQSGKSGNTVLAAFVDAEPVGIIEVGPAQDEDAPRPTEVRSLNVAGRWHGKGVAQALMQEAVGDADAYLWVLRGNERAIVFYRKLGFELDDTERYDDVWRCYDQRMQRPSAAS</sequence>
<dbReference type="Gene3D" id="3.40.630.30">
    <property type="match status" value="1"/>
</dbReference>
<dbReference type="SUPFAM" id="SSF55729">
    <property type="entry name" value="Acyl-CoA N-acyltransferases (Nat)"/>
    <property type="match status" value="1"/>
</dbReference>
<protein>
    <submittedName>
        <fullName evidence="2">N-acetyltransferase</fullName>
    </submittedName>
</protein>
<evidence type="ECO:0000313" key="3">
    <source>
        <dbReference type="Proteomes" id="UP000636793"/>
    </source>
</evidence>
<organism evidence="2 3">
    <name type="scientific">Flexivirga endophytica</name>
    <dbReference type="NCBI Taxonomy" id="1849103"/>
    <lineage>
        <taxon>Bacteria</taxon>
        <taxon>Bacillati</taxon>
        <taxon>Actinomycetota</taxon>
        <taxon>Actinomycetes</taxon>
        <taxon>Micrococcales</taxon>
        <taxon>Dermacoccaceae</taxon>
        <taxon>Flexivirga</taxon>
    </lineage>
</organism>
<dbReference type="Pfam" id="PF13508">
    <property type="entry name" value="Acetyltransf_7"/>
    <property type="match status" value="1"/>
</dbReference>
<dbReference type="PROSITE" id="PS51186">
    <property type="entry name" value="GNAT"/>
    <property type="match status" value="1"/>
</dbReference>
<comment type="caution">
    <text evidence="2">The sequence shown here is derived from an EMBL/GenBank/DDBJ whole genome shotgun (WGS) entry which is preliminary data.</text>
</comment>
<keyword evidence="3" id="KW-1185">Reference proteome</keyword>
<dbReference type="CDD" id="cd04301">
    <property type="entry name" value="NAT_SF"/>
    <property type="match status" value="1"/>
</dbReference>